<proteinExistence type="predicted"/>
<protein>
    <submittedName>
        <fullName evidence="1">Uncharacterized protein</fullName>
    </submittedName>
</protein>
<dbReference type="EMBL" id="BAAAVM010000168">
    <property type="protein sequence ID" value="GAA2785394.1"/>
    <property type="molecule type" value="Genomic_DNA"/>
</dbReference>
<organism evidence="1 2">
    <name type="scientific">Streptomyces rameus</name>
    <dbReference type="NCBI Taxonomy" id="68261"/>
    <lineage>
        <taxon>Bacteria</taxon>
        <taxon>Bacillati</taxon>
        <taxon>Actinomycetota</taxon>
        <taxon>Actinomycetes</taxon>
        <taxon>Kitasatosporales</taxon>
        <taxon>Streptomycetaceae</taxon>
        <taxon>Streptomyces</taxon>
    </lineage>
</organism>
<accession>A0ABP6HU12</accession>
<reference evidence="2" key="1">
    <citation type="journal article" date="2019" name="Int. J. Syst. Evol. Microbiol.">
        <title>The Global Catalogue of Microorganisms (GCM) 10K type strain sequencing project: providing services to taxonomists for standard genome sequencing and annotation.</title>
        <authorList>
            <consortium name="The Broad Institute Genomics Platform"/>
            <consortium name="The Broad Institute Genome Sequencing Center for Infectious Disease"/>
            <person name="Wu L."/>
            <person name="Ma J."/>
        </authorList>
    </citation>
    <scope>NUCLEOTIDE SEQUENCE [LARGE SCALE GENOMIC DNA]</scope>
    <source>
        <strain evidence="2">JCM 11574</strain>
    </source>
</reference>
<gene>
    <name evidence="1" type="ORF">GCM10010521_74500</name>
</gene>
<evidence type="ECO:0000313" key="1">
    <source>
        <dbReference type="EMBL" id="GAA2785394.1"/>
    </source>
</evidence>
<dbReference type="Proteomes" id="UP001500893">
    <property type="component" value="Unassembled WGS sequence"/>
</dbReference>
<name>A0ABP6HU12_9ACTN</name>
<keyword evidence="2" id="KW-1185">Reference proteome</keyword>
<evidence type="ECO:0000313" key="2">
    <source>
        <dbReference type="Proteomes" id="UP001500893"/>
    </source>
</evidence>
<comment type="caution">
    <text evidence="1">The sequence shown here is derived from an EMBL/GenBank/DDBJ whole genome shotgun (WGS) entry which is preliminary data.</text>
</comment>
<sequence length="78" mass="8292">MHMQFLGEVFTLILHWLVSGRQADLVEVTARRVPCALLATKRYGVPQECLGLGETYALAVLAAREVGAGRAGHGNSGG</sequence>